<sequence length="143" mass="16462">MSQSVSVDHQEMERYLSTEVMEPNFGGDVWTSYQILDTNTTKHEVYVWALIQEYVQEGDRFEQGSGMSVPLVLYLDDDDESFTIQGHRLPRDGSSYPTDLWTMFPVHVQLAISPHPDGIVTKLHEQMEVKILLHQQAKHGKED</sequence>
<evidence type="ECO:0000313" key="2">
    <source>
        <dbReference type="Proteomes" id="UP001230807"/>
    </source>
</evidence>
<gene>
    <name evidence="1" type="ORF">QR695_07320</name>
</gene>
<reference evidence="1 2" key="1">
    <citation type="submission" date="2023-06" db="EMBL/GenBank/DDBJ databases">
        <title>Influencing factors and mechanism of Cr(VI) reduction by facultative anaerobic Exiguobacterium sp. PY14.</title>
        <authorList>
            <person name="Zou L."/>
        </authorList>
    </citation>
    <scope>NUCLEOTIDE SEQUENCE [LARGE SCALE GENOMIC DNA]</scope>
    <source>
        <strain evidence="1 2">PY14</strain>
    </source>
</reference>
<dbReference type="Proteomes" id="UP001230807">
    <property type="component" value="Unassembled WGS sequence"/>
</dbReference>
<keyword evidence="2" id="KW-1185">Reference proteome</keyword>
<evidence type="ECO:0000313" key="1">
    <source>
        <dbReference type="EMBL" id="MDL5376816.1"/>
    </source>
</evidence>
<proteinExistence type="predicted"/>
<protein>
    <submittedName>
        <fullName evidence="1">Uncharacterized protein</fullName>
    </submittedName>
</protein>
<dbReference type="EMBL" id="JASWER010000005">
    <property type="protein sequence ID" value="MDL5376816.1"/>
    <property type="molecule type" value="Genomic_DNA"/>
</dbReference>
<accession>A0ABT7MNN5</accession>
<name>A0ABT7MNN5_9BACL</name>
<organism evidence="1 2">
    <name type="scientific">Exiguobacterium mexicanum</name>
    <dbReference type="NCBI Taxonomy" id="340146"/>
    <lineage>
        <taxon>Bacteria</taxon>
        <taxon>Bacillati</taxon>
        <taxon>Bacillota</taxon>
        <taxon>Bacilli</taxon>
        <taxon>Bacillales</taxon>
        <taxon>Bacillales Family XII. Incertae Sedis</taxon>
        <taxon>Exiguobacterium</taxon>
    </lineage>
</organism>
<comment type="caution">
    <text evidence="1">The sequence shown here is derived from an EMBL/GenBank/DDBJ whole genome shotgun (WGS) entry which is preliminary data.</text>
</comment>